<accession>C8WRD2</accession>
<keyword evidence="6 9" id="KW-0812">Transmembrane</keyword>
<dbReference type="GO" id="GO:0043190">
    <property type="term" value="C:ATP-binding cassette (ABC) transporter complex"/>
    <property type="evidence" value="ECO:0007669"/>
    <property type="project" value="InterPro"/>
</dbReference>
<feature type="transmembrane region" description="Helical" evidence="9">
    <location>
        <begin position="62"/>
        <end position="88"/>
    </location>
</feature>
<feature type="transmembrane region" description="Helical" evidence="9">
    <location>
        <begin position="228"/>
        <end position="247"/>
    </location>
</feature>
<protein>
    <recommendedName>
        <fullName evidence="9">Transport permease protein</fullName>
    </recommendedName>
</protein>
<sequence>MQRMREIIEYRPMLTSLVRSELRARYKGSVLGFLWTFVNPLLQLAVYSLVFKVILRSNIRDYPVFLFIGLLAWNMFTGALQSSCGVIVNKASLVKKIYFPREILPASMAGTALVNYVLSLAILIPILLITGFWPTWSWLFAPVAIVAIFFMALGLSLIFSAINVYMRDTEHILNIVLMLWFYGTPVVYSINSVPHFLSALFKVDPIAAAILVLQEIFYYREIPHWKMLIYCVVSGVCILWIGWAIFYKLSRRFAEEV</sequence>
<dbReference type="PANTHER" id="PTHR30413:SF8">
    <property type="entry name" value="TRANSPORT PERMEASE PROTEIN"/>
    <property type="match status" value="1"/>
</dbReference>
<reference evidence="12" key="1">
    <citation type="submission" date="2009-09" db="EMBL/GenBank/DDBJ databases">
        <title>The complete chromosome of Alicyclobacillus acidocaldarius subsp. acidocaldarius DSM 446.</title>
        <authorList>
            <consortium name="US DOE Joint Genome Institute (JGI-PGF)"/>
            <person name="Lucas S."/>
            <person name="Copeland A."/>
            <person name="Lapidus A."/>
            <person name="Glavina del Rio T."/>
            <person name="Dalin E."/>
            <person name="Tice H."/>
            <person name="Bruce D."/>
            <person name="Goodwin L."/>
            <person name="Pitluck S."/>
            <person name="Kyrpides N."/>
            <person name="Mavromatis K."/>
            <person name="Ivanova N."/>
            <person name="Ovchinnikova G."/>
            <person name="Chertkov O."/>
            <person name="Sims D."/>
            <person name="Brettin T."/>
            <person name="Detter J.C."/>
            <person name="Han C."/>
            <person name="Larimer F."/>
            <person name="Land M."/>
            <person name="Hauser L."/>
            <person name="Markowitz V."/>
            <person name="Cheng J.-F."/>
            <person name="Hugenholtz P."/>
            <person name="Woyke T."/>
            <person name="Wu D."/>
            <person name="Pukall R."/>
            <person name="Klenk H.-P."/>
            <person name="Eisen J.A."/>
        </authorList>
    </citation>
    <scope>NUCLEOTIDE SEQUENCE [LARGE SCALE GENOMIC DNA]</scope>
    <source>
        <strain evidence="12">ATCC 27009 / DSM 446 / BCRC 14685 / JCM 5260 / KCTC 1825 / NBRC 15652 / NCIMB 11725 / NRRL B-14509 / 104-IA</strain>
    </source>
</reference>
<evidence type="ECO:0000313" key="12">
    <source>
        <dbReference type="Proteomes" id="UP000001917"/>
    </source>
</evidence>
<feature type="transmembrane region" description="Helical" evidence="9">
    <location>
        <begin position="109"/>
        <end position="133"/>
    </location>
</feature>
<feature type="transmembrane region" description="Helical" evidence="9">
    <location>
        <begin position="172"/>
        <end position="190"/>
    </location>
</feature>
<feature type="domain" description="ABC transmembrane type-2" evidence="10">
    <location>
        <begin position="31"/>
        <end position="249"/>
    </location>
</feature>
<dbReference type="PRINTS" id="PR00164">
    <property type="entry name" value="ABC2TRNSPORT"/>
</dbReference>
<dbReference type="HOGENOM" id="CLU_060703_1_1_9"/>
<evidence type="ECO:0000256" key="7">
    <source>
        <dbReference type="ARBA" id="ARBA00022989"/>
    </source>
</evidence>
<comment type="subcellular location">
    <subcellularLocation>
        <location evidence="1">Cell inner membrane</location>
        <topology evidence="1">Multi-pass membrane protein</topology>
    </subcellularLocation>
    <subcellularLocation>
        <location evidence="9">Cell membrane</location>
        <topology evidence="9">Multi-pass membrane protein</topology>
    </subcellularLocation>
</comment>
<keyword evidence="3 9" id="KW-0813">Transport</keyword>
<dbReference type="InterPro" id="IPR013525">
    <property type="entry name" value="ABC2_TM"/>
</dbReference>
<dbReference type="Pfam" id="PF01061">
    <property type="entry name" value="ABC2_membrane"/>
    <property type="match status" value="1"/>
</dbReference>
<keyword evidence="4 9" id="KW-1003">Cell membrane</keyword>
<dbReference type="EMBL" id="CP001727">
    <property type="protein sequence ID" value="ACV57337.1"/>
    <property type="molecule type" value="Genomic_DNA"/>
</dbReference>
<dbReference type="PANTHER" id="PTHR30413">
    <property type="entry name" value="INNER MEMBRANE TRANSPORT PERMEASE"/>
    <property type="match status" value="1"/>
</dbReference>
<dbReference type="GO" id="GO:0015920">
    <property type="term" value="P:lipopolysaccharide transport"/>
    <property type="evidence" value="ECO:0007669"/>
    <property type="project" value="TreeGrafter"/>
</dbReference>
<evidence type="ECO:0000256" key="1">
    <source>
        <dbReference type="ARBA" id="ARBA00004429"/>
    </source>
</evidence>
<gene>
    <name evidence="11" type="ordered locus">Aaci_0275</name>
</gene>
<dbReference type="InterPro" id="IPR047817">
    <property type="entry name" value="ABC2_TM_bact-type"/>
</dbReference>
<organism evidence="11 12">
    <name type="scientific">Alicyclobacillus acidocaldarius subsp. acidocaldarius (strain ATCC 27009 / DSM 446 / BCRC 14685 / JCM 5260 / KCTC 1825 / NBRC 15652 / NCIMB 11725 / NRRL B-14509 / 104-IA)</name>
    <name type="common">Bacillus acidocaldarius</name>
    <dbReference type="NCBI Taxonomy" id="521098"/>
    <lineage>
        <taxon>Bacteria</taxon>
        <taxon>Bacillati</taxon>
        <taxon>Bacillota</taxon>
        <taxon>Bacilli</taxon>
        <taxon>Bacillales</taxon>
        <taxon>Alicyclobacillaceae</taxon>
        <taxon>Alicyclobacillus</taxon>
    </lineage>
</organism>
<dbReference type="InterPro" id="IPR000412">
    <property type="entry name" value="ABC_2_transport"/>
</dbReference>
<dbReference type="eggNOG" id="COG1682">
    <property type="taxonomic scope" value="Bacteria"/>
</dbReference>
<evidence type="ECO:0000313" key="11">
    <source>
        <dbReference type="EMBL" id="ACV57337.1"/>
    </source>
</evidence>
<evidence type="ECO:0000256" key="6">
    <source>
        <dbReference type="ARBA" id="ARBA00022692"/>
    </source>
</evidence>
<keyword evidence="8 9" id="KW-0472">Membrane</keyword>
<evidence type="ECO:0000256" key="4">
    <source>
        <dbReference type="ARBA" id="ARBA00022475"/>
    </source>
</evidence>
<comment type="similarity">
    <text evidence="2 9">Belongs to the ABC-2 integral membrane protein family.</text>
</comment>
<evidence type="ECO:0000259" key="10">
    <source>
        <dbReference type="PROSITE" id="PS51012"/>
    </source>
</evidence>
<evidence type="ECO:0000256" key="3">
    <source>
        <dbReference type="ARBA" id="ARBA00022448"/>
    </source>
</evidence>
<dbReference type="AlphaFoldDB" id="C8WRD2"/>
<dbReference type="Proteomes" id="UP000001917">
    <property type="component" value="Chromosome"/>
</dbReference>
<reference evidence="11 12" key="2">
    <citation type="journal article" date="2010" name="Stand. Genomic Sci.">
        <title>Complete genome sequence of Alicyclobacillus acidocaldarius type strain (104-IA).</title>
        <authorList>
            <person name="Mavromatis K."/>
            <person name="Sikorski J."/>
            <person name="Lapidus A."/>
            <person name="Glavina Del Rio T."/>
            <person name="Copeland A."/>
            <person name="Tice H."/>
            <person name="Cheng J.F."/>
            <person name="Lucas S."/>
            <person name="Chen F."/>
            <person name="Nolan M."/>
            <person name="Bruce D."/>
            <person name="Goodwin L."/>
            <person name="Pitluck S."/>
            <person name="Ivanova N."/>
            <person name="Ovchinnikova G."/>
            <person name="Pati A."/>
            <person name="Chen A."/>
            <person name="Palaniappan K."/>
            <person name="Land M."/>
            <person name="Hauser L."/>
            <person name="Chang Y.J."/>
            <person name="Jeffries C.D."/>
            <person name="Chain P."/>
            <person name="Meincke L."/>
            <person name="Sims D."/>
            <person name="Chertkov O."/>
            <person name="Han C."/>
            <person name="Brettin T."/>
            <person name="Detter J.C."/>
            <person name="Wahrenburg C."/>
            <person name="Rohde M."/>
            <person name="Pukall R."/>
            <person name="Goker M."/>
            <person name="Bristow J."/>
            <person name="Eisen J.A."/>
            <person name="Markowitz V."/>
            <person name="Hugenholtz P."/>
            <person name="Klenk H.P."/>
            <person name="Kyrpides N.C."/>
        </authorList>
    </citation>
    <scope>NUCLEOTIDE SEQUENCE [LARGE SCALE GENOMIC DNA]</scope>
    <source>
        <strain evidence="12">ATCC 27009 / DSM 446 / BCRC 14685 / JCM 5260 / KCTC 1825 / NBRC 15652 / NCIMB 11725 / NRRL B-14509 / 104-IA</strain>
    </source>
</reference>
<keyword evidence="5" id="KW-0997">Cell inner membrane</keyword>
<evidence type="ECO:0000256" key="2">
    <source>
        <dbReference type="ARBA" id="ARBA00007783"/>
    </source>
</evidence>
<evidence type="ECO:0000256" key="8">
    <source>
        <dbReference type="ARBA" id="ARBA00023136"/>
    </source>
</evidence>
<evidence type="ECO:0000256" key="9">
    <source>
        <dbReference type="RuleBase" id="RU361157"/>
    </source>
</evidence>
<feature type="transmembrane region" description="Helical" evidence="9">
    <location>
        <begin position="139"/>
        <end position="165"/>
    </location>
</feature>
<keyword evidence="12" id="KW-1185">Reference proteome</keyword>
<keyword evidence="7 9" id="KW-1133">Transmembrane helix</keyword>
<dbReference type="PROSITE" id="PS51012">
    <property type="entry name" value="ABC_TM2"/>
    <property type="match status" value="1"/>
</dbReference>
<dbReference type="KEGG" id="aac:Aaci_0275"/>
<feature type="transmembrane region" description="Helical" evidence="9">
    <location>
        <begin position="29"/>
        <end position="50"/>
    </location>
</feature>
<name>C8WRD2_ALIAD</name>
<proteinExistence type="inferred from homology"/>
<dbReference type="STRING" id="521098.Aaci_0275"/>
<evidence type="ECO:0000256" key="5">
    <source>
        <dbReference type="ARBA" id="ARBA00022519"/>
    </source>
</evidence>
<dbReference type="GO" id="GO:0140359">
    <property type="term" value="F:ABC-type transporter activity"/>
    <property type="evidence" value="ECO:0007669"/>
    <property type="project" value="InterPro"/>
</dbReference>